<gene>
    <name evidence="4" type="ORF">P7H43_09440</name>
</gene>
<dbReference type="SUPFAM" id="SSF52266">
    <property type="entry name" value="SGNH hydrolase"/>
    <property type="match status" value="1"/>
</dbReference>
<dbReference type="InterPro" id="IPR036514">
    <property type="entry name" value="SGNH_hydro_sf"/>
</dbReference>
<dbReference type="InterPro" id="IPR034641">
    <property type="entry name" value="RGL11"/>
</dbReference>
<evidence type="ECO:0000313" key="5">
    <source>
        <dbReference type="Proteomes" id="UP001256711"/>
    </source>
</evidence>
<feature type="domain" description="Rhamnogalacturonan I lyase beta-sheet" evidence="2">
    <location>
        <begin position="85"/>
        <end position="162"/>
    </location>
</feature>
<protein>
    <submittedName>
        <fullName evidence="4">GDSL-type esterase/lipase family protein</fullName>
    </submittedName>
</protein>
<evidence type="ECO:0000259" key="3">
    <source>
        <dbReference type="Pfam" id="PF21348"/>
    </source>
</evidence>
<dbReference type="CDD" id="cd10318">
    <property type="entry name" value="RGL11"/>
    <property type="match status" value="1"/>
</dbReference>
<dbReference type="CDD" id="cd00063">
    <property type="entry name" value="FN3"/>
    <property type="match status" value="1"/>
</dbReference>
<dbReference type="RefSeq" id="WP_311835551.1">
    <property type="nucleotide sequence ID" value="NZ_JARQBJ010000004.1"/>
</dbReference>
<evidence type="ECO:0000259" key="1">
    <source>
        <dbReference type="Pfam" id="PF13472"/>
    </source>
</evidence>
<accession>A0AAW8TX20</accession>
<dbReference type="Pfam" id="PF13472">
    <property type="entry name" value="Lipase_GDSL_2"/>
    <property type="match status" value="1"/>
</dbReference>
<dbReference type="SUPFAM" id="SSF69318">
    <property type="entry name" value="Integrin alpha N-terminal domain"/>
    <property type="match status" value="1"/>
</dbReference>
<dbReference type="InterPro" id="IPR013783">
    <property type="entry name" value="Ig-like_fold"/>
</dbReference>
<name>A0AAW8TX20_9ENTE</name>
<dbReference type="Pfam" id="PF18370">
    <property type="entry name" value="RGI_lyase"/>
    <property type="match status" value="1"/>
</dbReference>
<dbReference type="Pfam" id="PF21348">
    <property type="entry name" value="RGL11_C"/>
    <property type="match status" value="2"/>
</dbReference>
<dbReference type="InterPro" id="IPR041624">
    <property type="entry name" value="RGI_lyase"/>
</dbReference>
<feature type="domain" description="SGNH hydrolase-type esterase" evidence="1">
    <location>
        <begin position="860"/>
        <end position="1017"/>
    </location>
</feature>
<dbReference type="InterPro" id="IPR013830">
    <property type="entry name" value="SGNH_hydro"/>
</dbReference>
<reference evidence="4" key="1">
    <citation type="submission" date="2023-03" db="EMBL/GenBank/DDBJ databases">
        <authorList>
            <person name="Shen W."/>
            <person name="Cai J."/>
        </authorList>
    </citation>
    <scope>NUCLEOTIDE SEQUENCE</scope>
    <source>
        <strain evidence="4">B226-2</strain>
    </source>
</reference>
<feature type="domain" description="Rhamnogalacturonan lyase family 11 C-terminal" evidence="3">
    <location>
        <begin position="177"/>
        <end position="289"/>
    </location>
</feature>
<dbReference type="InterPro" id="IPR028994">
    <property type="entry name" value="Integrin_alpha_N"/>
</dbReference>
<dbReference type="Gene3D" id="2.60.40.10">
    <property type="entry name" value="Immunoglobulins"/>
    <property type="match status" value="1"/>
</dbReference>
<evidence type="ECO:0000313" key="4">
    <source>
        <dbReference type="EMBL" id="MDT2810710.1"/>
    </source>
</evidence>
<comment type="caution">
    <text evidence="4">The sequence shown here is derived from an EMBL/GenBank/DDBJ whole genome shotgun (WGS) entry which is preliminary data.</text>
</comment>
<organism evidence="4 5">
    <name type="scientific">Enterococcus asini</name>
    <dbReference type="NCBI Taxonomy" id="57732"/>
    <lineage>
        <taxon>Bacteria</taxon>
        <taxon>Bacillati</taxon>
        <taxon>Bacillota</taxon>
        <taxon>Bacilli</taxon>
        <taxon>Lactobacillales</taxon>
        <taxon>Enterococcaceae</taxon>
        <taxon>Enterococcus</taxon>
    </lineage>
</organism>
<dbReference type="Proteomes" id="UP001256711">
    <property type="component" value="Unassembled WGS sequence"/>
</dbReference>
<feature type="domain" description="Rhamnogalacturonan lyase family 11 C-terminal" evidence="3">
    <location>
        <begin position="395"/>
        <end position="791"/>
    </location>
</feature>
<dbReference type="PANTHER" id="PTHR43118">
    <property type="entry name" value="RHAMNOGALACTURONAN LYASE (EUROFUNG)"/>
    <property type="match status" value="1"/>
</dbReference>
<dbReference type="PANTHER" id="PTHR43118:SF1">
    <property type="entry name" value="RHAMNOGALACTURONAN LYASE (EUROFUNG)"/>
    <property type="match status" value="1"/>
</dbReference>
<proteinExistence type="predicted"/>
<dbReference type="InterPro" id="IPR049366">
    <property type="entry name" value="RGL11_C"/>
</dbReference>
<dbReference type="EMBL" id="JARQBJ010000004">
    <property type="protein sequence ID" value="MDT2810710.1"/>
    <property type="molecule type" value="Genomic_DNA"/>
</dbReference>
<evidence type="ECO:0000259" key="2">
    <source>
        <dbReference type="Pfam" id="PF18370"/>
    </source>
</evidence>
<sequence>MITIKKLDTNQITISWDELPSGGPYRILWSDRKCESSTFISLGETTSNEFTLKKSSHRPYYVKVTNGQEETPLLETPVYYSPHPQIETLDRGLIALSTDEGIFLSWRLLVPEVSGFDNSHNSLITSIFQLYKNGSLLAEIHDSTNYLDQTGLITDSYQVKSLEGTLCEAVCPEQTPYFEIPLQKPSGGVTKAGESYDYQANDLSVIDIDGDGQYEFILKWDPTNSRDVSQRGYTGNCYLDCYKMNGQLIWRLDCGQNIRAGAHYTQFICYDFDGDGKGEMALKTAPGSKMQFFDAQGILTHERFITLPEADRKKGVSHKDDYVCSGTDYATHIKELFLQWHNHPEVLAGHWPQTLETCFDIPNQYTYPLTEESAMSLTNYFLDSYAPSRSEKNRLREFEGFIYDGPEYLTMFAGDGQELATIPFPIPREDDGLLWGDYAWNRIEPCNRVDRFLSGVAYLNGETPSLLICRGYYTRAVVVALDFLGGCFQEIWRTDSGFVPMNNPFHDTAHNQDGTNPFYGALACQGDHSLSCADVDGDGKMEVIYGGATLDHDGTILYSSKDLLPNGHLVKLNHGDAMHVADIDPNRPGLEIFNVFEEASAAPYGYALRRAEDGTVIFGEYEDERDLGRCMVGDITSEPGLQCWVNTVGTFDCQGKRLNAETLGTNFPIRFLPDFSTQVLDGVDYLNSESTGVVNDWRHGVILIPMDTATNNGTKGNPCLVADLFGDYQEELVLRTKDNTALRIYSNTQVSQKKLPTLMQDPQYRCGIAWQNNCYNQPCYPSYYYASDMQFADVFPEQKRKPVFYLAGDSTVQTYTQEKRPQFGWGEFLASSLYPDYQQEKINLTNILESTPSSWRYENQKIIVDNRGAAGRSTKTYQEEKRFAEILNELRSGDWLFLQFGHNDCNQEKPERWSSPADFIENLKAQLTVALAKQATPVLLTPILLNPAALATDDQLTLIAEELEKYREAILYLAHQEQVLVIDVWQQAKWRFAEMSNEAPAGYYLPDNVHLNEKGARFYAEIIAQGIRQTGRFGSR</sequence>
<dbReference type="AlphaFoldDB" id="A0AAW8TX20"/>
<dbReference type="InterPro" id="IPR003961">
    <property type="entry name" value="FN3_dom"/>
</dbReference>
<dbReference type="Gene3D" id="3.40.50.1110">
    <property type="entry name" value="SGNH hydrolase"/>
    <property type="match status" value="1"/>
</dbReference>